<dbReference type="RefSeq" id="WP_163051568.1">
    <property type="nucleotide sequence ID" value="NZ_AP019695.1"/>
</dbReference>
<dbReference type="PIRSF" id="PIRSF006806">
    <property type="entry name" value="FTHF_cligase"/>
    <property type="match status" value="1"/>
</dbReference>
<proteinExistence type="inferred from homology"/>
<dbReference type="EMBL" id="AP019695">
    <property type="protein sequence ID" value="BBK21909.1"/>
    <property type="molecule type" value="Genomic_DNA"/>
</dbReference>
<sequence>MDKKEIRKEKLYLRNQLSTAKVEIYSENICKKLTRYLHGTVGLYKSIRNEVIVDALACYADVVAYPKTLDEETIAFYETNIATNWKKGSFGVLEPLSEHIVQPVDFDVIIVPLVAFDIKGNRLGYGKGYYDRYLKHTHALRIGVGYECQKVDTLITESHDFPLDMIVSEQKIYDFRK</sequence>
<protein>
    <recommendedName>
        <fullName evidence="5">5-formyltetrahydrofolate cyclo-ligase</fullName>
        <ecNumber evidence="5">6.3.3.2</ecNumber>
    </recommendedName>
</protein>
<evidence type="ECO:0000256" key="5">
    <source>
        <dbReference type="RuleBase" id="RU361279"/>
    </source>
</evidence>
<dbReference type="AlphaFoldDB" id="A0A6N4TGN2"/>
<evidence type="ECO:0000313" key="7">
    <source>
        <dbReference type="Proteomes" id="UP000464754"/>
    </source>
</evidence>
<comment type="similarity">
    <text evidence="1 5">Belongs to the 5-formyltetrahydrofolate cyclo-ligase family.</text>
</comment>
<dbReference type="Gene3D" id="3.40.50.10420">
    <property type="entry name" value="NagB/RpiA/CoA transferase-like"/>
    <property type="match status" value="1"/>
</dbReference>
<accession>A0A6N4TGN2</accession>
<comment type="catalytic activity">
    <reaction evidence="5">
        <text>(6S)-5-formyl-5,6,7,8-tetrahydrofolate + ATP = (6R)-5,10-methenyltetrahydrofolate + ADP + phosphate</text>
        <dbReference type="Rhea" id="RHEA:10488"/>
        <dbReference type="ChEBI" id="CHEBI:30616"/>
        <dbReference type="ChEBI" id="CHEBI:43474"/>
        <dbReference type="ChEBI" id="CHEBI:57455"/>
        <dbReference type="ChEBI" id="CHEBI:57457"/>
        <dbReference type="ChEBI" id="CHEBI:456216"/>
        <dbReference type="EC" id="6.3.3.2"/>
    </reaction>
</comment>
<name>A0A6N4TGN2_9FIRM</name>
<dbReference type="SUPFAM" id="SSF100950">
    <property type="entry name" value="NagB/RpiA/CoA transferase-like"/>
    <property type="match status" value="1"/>
</dbReference>
<feature type="binding site" evidence="4">
    <location>
        <begin position="3"/>
        <end position="7"/>
    </location>
    <ligand>
        <name>ATP</name>
        <dbReference type="ChEBI" id="CHEBI:30616"/>
    </ligand>
</feature>
<dbReference type="KEGG" id="aarg:Aargi30884_08120"/>
<keyword evidence="3 4" id="KW-0067">ATP-binding</keyword>
<dbReference type="InterPro" id="IPR037171">
    <property type="entry name" value="NagB/RpiA_transferase-like"/>
</dbReference>
<organism evidence="6 7">
    <name type="scientific">Amedibacterium intestinale</name>
    <dbReference type="NCBI Taxonomy" id="2583452"/>
    <lineage>
        <taxon>Bacteria</taxon>
        <taxon>Bacillati</taxon>
        <taxon>Bacillota</taxon>
        <taxon>Erysipelotrichia</taxon>
        <taxon>Erysipelotrichales</taxon>
        <taxon>Erysipelotrichaceae</taxon>
        <taxon>Amedibacterium</taxon>
    </lineage>
</organism>
<reference evidence="7" key="1">
    <citation type="submission" date="2019-05" db="EMBL/GenBank/DDBJ databases">
        <title>Complete genome sequencing of Absiella argi strain JCM 30884.</title>
        <authorList>
            <person name="Sakamoto M."/>
            <person name="Murakami T."/>
            <person name="Mori H."/>
        </authorList>
    </citation>
    <scope>NUCLEOTIDE SEQUENCE [LARGE SCALE GENOMIC DNA]</scope>
    <source>
        <strain evidence="7">JCM 30884</strain>
    </source>
</reference>
<evidence type="ECO:0000313" key="6">
    <source>
        <dbReference type="EMBL" id="BBK21909.1"/>
    </source>
</evidence>
<keyword evidence="5" id="KW-0460">Magnesium</keyword>
<evidence type="ECO:0000256" key="3">
    <source>
        <dbReference type="ARBA" id="ARBA00022840"/>
    </source>
</evidence>
<dbReference type="GO" id="GO:0035999">
    <property type="term" value="P:tetrahydrofolate interconversion"/>
    <property type="evidence" value="ECO:0007669"/>
    <property type="project" value="TreeGrafter"/>
</dbReference>
<comment type="cofactor">
    <cofactor evidence="5">
        <name>Mg(2+)</name>
        <dbReference type="ChEBI" id="CHEBI:18420"/>
    </cofactor>
</comment>
<keyword evidence="7" id="KW-1185">Reference proteome</keyword>
<dbReference type="Proteomes" id="UP000464754">
    <property type="component" value="Chromosome"/>
</dbReference>
<dbReference type="InterPro" id="IPR024185">
    <property type="entry name" value="FTHF_cligase-like_sf"/>
</dbReference>
<dbReference type="GO" id="GO:0046872">
    <property type="term" value="F:metal ion binding"/>
    <property type="evidence" value="ECO:0007669"/>
    <property type="project" value="UniProtKB-KW"/>
</dbReference>
<dbReference type="PANTHER" id="PTHR23407:SF1">
    <property type="entry name" value="5-FORMYLTETRAHYDROFOLATE CYCLO-LIGASE"/>
    <property type="match status" value="1"/>
</dbReference>
<dbReference type="NCBIfam" id="TIGR02727">
    <property type="entry name" value="MTHFS_bact"/>
    <property type="match status" value="1"/>
</dbReference>
<gene>
    <name evidence="6" type="ORF">Aargi30884_08120</name>
</gene>
<dbReference type="EC" id="6.3.3.2" evidence="5"/>
<evidence type="ECO:0000256" key="4">
    <source>
        <dbReference type="PIRSR" id="PIRSR006806-1"/>
    </source>
</evidence>
<dbReference type="PANTHER" id="PTHR23407">
    <property type="entry name" value="ATPASE INHIBITOR/5-FORMYLTETRAHYDROFOLATE CYCLO-LIGASE"/>
    <property type="match status" value="1"/>
</dbReference>
<dbReference type="GO" id="GO:0009396">
    <property type="term" value="P:folic acid-containing compound biosynthetic process"/>
    <property type="evidence" value="ECO:0007669"/>
    <property type="project" value="TreeGrafter"/>
</dbReference>
<feature type="binding site" evidence="4">
    <location>
        <begin position="122"/>
        <end position="130"/>
    </location>
    <ligand>
        <name>ATP</name>
        <dbReference type="ChEBI" id="CHEBI:30616"/>
    </ligand>
</feature>
<dbReference type="GO" id="GO:0005524">
    <property type="term" value="F:ATP binding"/>
    <property type="evidence" value="ECO:0007669"/>
    <property type="project" value="UniProtKB-KW"/>
</dbReference>
<evidence type="ECO:0000256" key="2">
    <source>
        <dbReference type="ARBA" id="ARBA00022741"/>
    </source>
</evidence>
<keyword evidence="5" id="KW-0479">Metal-binding</keyword>
<dbReference type="InterPro" id="IPR002698">
    <property type="entry name" value="FTHF_cligase"/>
</dbReference>
<evidence type="ECO:0000256" key="1">
    <source>
        <dbReference type="ARBA" id="ARBA00010638"/>
    </source>
</evidence>
<dbReference type="Pfam" id="PF01812">
    <property type="entry name" value="5-FTHF_cyc-lig"/>
    <property type="match status" value="1"/>
</dbReference>
<feature type="binding site" evidence="4">
    <location>
        <position position="50"/>
    </location>
    <ligand>
        <name>substrate</name>
    </ligand>
</feature>
<dbReference type="GO" id="GO:0030272">
    <property type="term" value="F:5-formyltetrahydrofolate cyclo-ligase activity"/>
    <property type="evidence" value="ECO:0007669"/>
    <property type="project" value="UniProtKB-EC"/>
</dbReference>
<keyword evidence="2 4" id="KW-0547">Nucleotide-binding</keyword>
<keyword evidence="6" id="KW-0436">Ligase</keyword>